<evidence type="ECO:0000313" key="3">
    <source>
        <dbReference type="Proteomes" id="UP000271087"/>
    </source>
</evidence>
<dbReference type="Proteomes" id="UP000271087">
    <property type="component" value="Unassembled WGS sequence"/>
</dbReference>
<dbReference type="GO" id="GO:0030659">
    <property type="term" value="C:cytoplasmic vesicle membrane"/>
    <property type="evidence" value="ECO:0007669"/>
    <property type="project" value="TreeGrafter"/>
</dbReference>
<keyword evidence="1" id="KW-0812">Transmembrane</keyword>
<reference evidence="2 3" key="1">
    <citation type="submission" date="2018-08" db="EMBL/GenBank/DDBJ databases">
        <authorList>
            <person name="Laetsch R D."/>
            <person name="Stevens L."/>
            <person name="Kumar S."/>
            <person name="Blaxter L. M."/>
        </authorList>
    </citation>
    <scope>NUCLEOTIDE SEQUENCE [LARGE SCALE GENOMIC DNA]</scope>
</reference>
<dbReference type="InterPro" id="IPR051697">
    <property type="entry name" value="Patched_domain-protein"/>
</dbReference>
<dbReference type="PANTHER" id="PTHR10796">
    <property type="entry name" value="PATCHED-RELATED"/>
    <property type="match status" value="1"/>
</dbReference>
<dbReference type="Gene3D" id="1.20.1640.10">
    <property type="entry name" value="Multidrug efflux transporter AcrB transmembrane domain"/>
    <property type="match status" value="1"/>
</dbReference>
<evidence type="ECO:0008006" key="4">
    <source>
        <dbReference type="Google" id="ProtNLM"/>
    </source>
</evidence>
<proteinExistence type="predicted"/>
<name>A0A3P7KKA6_ONCOC</name>
<dbReference type="GO" id="GO:0018996">
    <property type="term" value="P:molting cycle, collagen and cuticulin-based cuticle"/>
    <property type="evidence" value="ECO:0007669"/>
    <property type="project" value="TreeGrafter"/>
</dbReference>
<feature type="transmembrane region" description="Helical" evidence="1">
    <location>
        <begin position="15"/>
        <end position="39"/>
    </location>
</feature>
<feature type="transmembrane region" description="Helical" evidence="1">
    <location>
        <begin position="51"/>
        <end position="78"/>
    </location>
</feature>
<keyword evidence="3" id="KW-1185">Reference proteome</keyword>
<dbReference type="GO" id="GO:0005886">
    <property type="term" value="C:plasma membrane"/>
    <property type="evidence" value="ECO:0007669"/>
    <property type="project" value="TreeGrafter"/>
</dbReference>
<evidence type="ECO:0000313" key="2">
    <source>
        <dbReference type="EMBL" id="VDM93730.1"/>
    </source>
</evidence>
<dbReference type="AlphaFoldDB" id="A0A3P7KKA6"/>
<dbReference type="SUPFAM" id="SSF82866">
    <property type="entry name" value="Multidrug efflux transporter AcrB transmembrane domain"/>
    <property type="match status" value="1"/>
</dbReference>
<feature type="non-terminal residue" evidence="2">
    <location>
        <position position="1"/>
    </location>
</feature>
<dbReference type="PANTHER" id="PTHR10796:SF97">
    <property type="entry name" value="SSD DOMAIN-CONTAINING PROTEIN"/>
    <property type="match status" value="1"/>
</dbReference>
<keyword evidence="1" id="KW-1133">Transmembrane helix</keyword>
<keyword evidence="1" id="KW-0472">Membrane</keyword>
<dbReference type="GO" id="GO:0006897">
    <property type="term" value="P:endocytosis"/>
    <property type="evidence" value="ECO:0007669"/>
    <property type="project" value="TreeGrafter"/>
</dbReference>
<evidence type="ECO:0000256" key="1">
    <source>
        <dbReference type="SAM" id="Phobius"/>
    </source>
</evidence>
<protein>
    <recommendedName>
        <fullName evidence="4">SSD domain-containing protein</fullName>
    </recommendedName>
</protein>
<feature type="transmembrane region" description="Helical" evidence="1">
    <location>
        <begin position="90"/>
        <end position="115"/>
    </location>
</feature>
<accession>A0A3P7KKA6</accession>
<sequence length="174" mass="19464">ILGTLSWLNVQLDPISMAAMIISIGFSVDIPAHVAYHYCKASEELTPQMRLGNCLTSVGFPALQAALSTILCVCSLWFAGIYMSQIFVKTMVTCVILCNLHGLMILPAILSIIHWTGAQFFENKIYTKPDQRVINKRLKKIRKGIVKTTIKGNNRNQLDLKMDRPPIPDFNNVT</sequence>
<dbReference type="EMBL" id="UYRW01005344">
    <property type="protein sequence ID" value="VDM93730.1"/>
    <property type="molecule type" value="Genomic_DNA"/>
</dbReference>
<gene>
    <name evidence="2" type="ORF">NOO_LOCUS10017</name>
</gene>
<organism evidence="2 3">
    <name type="scientific">Onchocerca ochengi</name>
    <name type="common">Filarial nematode worm</name>
    <dbReference type="NCBI Taxonomy" id="42157"/>
    <lineage>
        <taxon>Eukaryota</taxon>
        <taxon>Metazoa</taxon>
        <taxon>Ecdysozoa</taxon>
        <taxon>Nematoda</taxon>
        <taxon>Chromadorea</taxon>
        <taxon>Rhabditida</taxon>
        <taxon>Spirurina</taxon>
        <taxon>Spiruromorpha</taxon>
        <taxon>Filarioidea</taxon>
        <taxon>Onchocercidae</taxon>
        <taxon>Onchocerca</taxon>
    </lineage>
</organism>
<dbReference type="OrthoDB" id="6510177at2759"/>